<dbReference type="Gene3D" id="3.20.20.80">
    <property type="entry name" value="Glycosidases"/>
    <property type="match status" value="1"/>
</dbReference>
<dbReference type="InterPro" id="IPR011840">
    <property type="entry name" value="PulA_typeI"/>
</dbReference>
<evidence type="ECO:0000313" key="13">
    <source>
        <dbReference type="Proteomes" id="UP000266506"/>
    </source>
</evidence>
<dbReference type="InterPro" id="IPR013783">
    <property type="entry name" value="Ig-like_fold"/>
</dbReference>
<dbReference type="GO" id="GO:0051060">
    <property type="term" value="F:pullulanase activity"/>
    <property type="evidence" value="ECO:0007669"/>
    <property type="project" value="UniProtKB-EC"/>
</dbReference>
<dbReference type="GO" id="GO:0030246">
    <property type="term" value="F:carbohydrate binding"/>
    <property type="evidence" value="ECO:0007669"/>
    <property type="project" value="InterPro"/>
</dbReference>
<dbReference type="NCBIfam" id="TIGR02104">
    <property type="entry name" value="pulA_typeI"/>
    <property type="match status" value="1"/>
</dbReference>
<evidence type="ECO:0000256" key="10">
    <source>
        <dbReference type="SAM" id="SignalP"/>
    </source>
</evidence>
<dbReference type="Pfam" id="PF00128">
    <property type="entry name" value="Alpha-amylase"/>
    <property type="match status" value="1"/>
</dbReference>
<dbReference type="RefSeq" id="WP_119015435.1">
    <property type="nucleotide sequence ID" value="NZ_QXEV01000002.1"/>
</dbReference>
<evidence type="ECO:0000259" key="11">
    <source>
        <dbReference type="SMART" id="SM00642"/>
    </source>
</evidence>
<evidence type="ECO:0000256" key="2">
    <source>
        <dbReference type="ARBA" id="ARBA00022729"/>
    </source>
</evidence>
<dbReference type="PANTHER" id="PTHR43002">
    <property type="entry name" value="GLYCOGEN DEBRANCHING ENZYME"/>
    <property type="match status" value="1"/>
</dbReference>
<dbReference type="InParanoid" id="A0A397RVE1"/>
<gene>
    <name evidence="12" type="ORF">EI71_00261</name>
</gene>
<accession>A0A397RVE1</accession>
<dbReference type="InterPro" id="IPR017853">
    <property type="entry name" value="GH"/>
</dbReference>
<dbReference type="CDD" id="cd11341">
    <property type="entry name" value="AmyAc_Pullulanase_LD-like"/>
    <property type="match status" value="1"/>
</dbReference>
<dbReference type="OrthoDB" id="9761875at2"/>
<keyword evidence="2 10" id="KW-0732">Signal</keyword>
<feature type="domain" description="Glycosyl hydrolase family 13 catalytic" evidence="11">
    <location>
        <begin position="1170"/>
        <end position="1546"/>
    </location>
</feature>
<dbReference type="Gene3D" id="2.60.40.1110">
    <property type="match status" value="1"/>
</dbReference>
<evidence type="ECO:0000313" key="12">
    <source>
        <dbReference type="EMBL" id="RIA78310.1"/>
    </source>
</evidence>
<dbReference type="InterPro" id="IPR004193">
    <property type="entry name" value="Glyco_hydro_13_N"/>
</dbReference>
<dbReference type="SMART" id="SM00642">
    <property type="entry name" value="Aamy"/>
    <property type="match status" value="1"/>
</dbReference>
<dbReference type="Pfam" id="PF03714">
    <property type="entry name" value="PUD"/>
    <property type="match status" value="1"/>
</dbReference>
<dbReference type="CDD" id="cd02860">
    <property type="entry name" value="E_set_Pullulanase"/>
    <property type="match status" value="1"/>
</dbReference>
<dbReference type="EMBL" id="QXEV01000002">
    <property type="protein sequence ID" value="RIA78310.1"/>
    <property type="molecule type" value="Genomic_DNA"/>
</dbReference>
<dbReference type="Pfam" id="PF16738">
    <property type="entry name" value="CBM26"/>
    <property type="match status" value="2"/>
</dbReference>
<dbReference type="InterPro" id="IPR005323">
    <property type="entry name" value="CBM41_pullulanase"/>
</dbReference>
<keyword evidence="3" id="KW-0378">Hydrolase</keyword>
<evidence type="ECO:0000256" key="5">
    <source>
        <dbReference type="ARBA" id="ARBA00023295"/>
    </source>
</evidence>
<evidence type="ECO:0000256" key="4">
    <source>
        <dbReference type="ARBA" id="ARBA00022837"/>
    </source>
</evidence>
<evidence type="ECO:0000256" key="6">
    <source>
        <dbReference type="ARBA" id="ARBA00023965"/>
    </source>
</evidence>
<dbReference type="Gene3D" id="2.60.40.10">
    <property type="entry name" value="Immunoglobulins"/>
    <property type="match status" value="3"/>
</dbReference>
<reference evidence="12 13" key="1">
    <citation type="submission" date="2018-08" db="EMBL/GenBank/DDBJ databases">
        <title>Genomic Encyclopedia of Archaeal and Bacterial Type Strains, Phase II (KMG-II): from individual species to whole genera.</title>
        <authorList>
            <person name="Goeker M."/>
        </authorList>
    </citation>
    <scope>NUCLEOTIDE SEQUENCE [LARGE SCALE GENOMIC DNA]</scope>
    <source>
        <strain evidence="12 13">ATCC 27112</strain>
    </source>
</reference>
<evidence type="ECO:0000256" key="8">
    <source>
        <dbReference type="ARBA" id="ARBA00029618"/>
    </source>
</evidence>
<evidence type="ECO:0000256" key="1">
    <source>
        <dbReference type="ARBA" id="ARBA00008061"/>
    </source>
</evidence>
<dbReference type="SUPFAM" id="SSF81296">
    <property type="entry name" value="E set domains"/>
    <property type="match status" value="1"/>
</dbReference>
<protein>
    <recommendedName>
        <fullName evidence="7">pullulanase</fullName>
        <ecNumber evidence="7">3.2.1.41</ecNumber>
    </recommendedName>
    <alternativeName>
        <fullName evidence="8">Alpha-dextrin endo-1,6-alpha-glucosidase</fullName>
    </alternativeName>
    <alternativeName>
        <fullName evidence="9">Pullulan 6-glucanohydrolase</fullName>
    </alternativeName>
</protein>
<evidence type="ECO:0000256" key="9">
    <source>
        <dbReference type="ARBA" id="ARBA00031076"/>
    </source>
</evidence>
<name>A0A397RVE1_9MOLU</name>
<keyword evidence="4" id="KW-0106">Calcium</keyword>
<feature type="signal peptide" evidence="10">
    <location>
        <begin position="1"/>
        <end position="27"/>
    </location>
</feature>
<feature type="chain" id="PRO_5017429829" description="pullulanase" evidence="10">
    <location>
        <begin position="28"/>
        <end position="1634"/>
    </location>
</feature>
<dbReference type="InterPro" id="IPR006047">
    <property type="entry name" value="GH13_cat_dom"/>
</dbReference>
<keyword evidence="13" id="KW-1185">Reference proteome</keyword>
<comment type="catalytic activity">
    <reaction evidence="6">
        <text>Hydrolysis of (1-&gt;6)-alpha-D-glucosidic linkages in pullulan, amylopectin and glycogen, and in the alpha- and beta-limit dextrins of amylopectin and glycogen.</text>
        <dbReference type="EC" id="3.2.1.41"/>
    </reaction>
</comment>
<dbReference type="CDD" id="cd10315">
    <property type="entry name" value="CBM41_pullulanase"/>
    <property type="match status" value="1"/>
</dbReference>
<dbReference type="InterPro" id="IPR031965">
    <property type="entry name" value="CBM26"/>
</dbReference>
<organism evidence="12 13">
    <name type="scientific">Anaeroplasma bactoclasticum</name>
    <dbReference type="NCBI Taxonomy" id="2088"/>
    <lineage>
        <taxon>Bacteria</taxon>
        <taxon>Bacillati</taxon>
        <taxon>Mycoplasmatota</taxon>
        <taxon>Mollicutes</taxon>
        <taxon>Anaeroplasmatales</taxon>
        <taxon>Anaeroplasmataceae</taxon>
        <taxon>Anaeroplasma</taxon>
    </lineage>
</organism>
<dbReference type="EC" id="3.2.1.41" evidence="7"/>
<dbReference type="SUPFAM" id="SSF49452">
    <property type="entry name" value="Starch-binding domain-like"/>
    <property type="match status" value="1"/>
</dbReference>
<sequence length="1634" mass="180681">MKKFFKPIILSLSFVLIAIFGISKAFASATLIDKVDILLEQQESVTNDKIRYVSKFVLSDGATLDDITKIDVELQLSKAGNDTKETEVSLTTVYDEVIGAYDKVDDTYYAVMTITELSKSFPLWTLSATFEYNYVDGTTEKTNTIQYLIPMPNTYNHVEATSPTCGDSGNYEYYYNPENSTYYDAHGNATTLEALTIPKTNNHSYDDSSVVAPTRLTDGSVTYTCTVCGNEKTLTIDKLGTTRVYFTNGQYWDTVYAYIYESASNTYNSWPGTAMTYVGNNSYGQGIYYIDYDLSKYSYIIFNNNSSQTVDIPVDKTTNNAYYLGETNSEGKYTVGTWAYYDIPASNLDNHHWNSGIVTKSPTCTEVGYRTYTCLDSGCGETKVEIIPATGHTWNSGVETKAPTESTPGEMTYTCTVCGETKVEAIPVLAHTHNPSTPTYTWSSDHLTCEATVKCSICGEALEYESVAASYTVTKAPTCLATGTAVYTTKAFASSSFTTQTYTATLPKSSHTLEVSDAITLTPTCEHSGISTHTVSCSVCGEVIDQTEMVLDAIGHNYDTSPIVVAPTRTSSGSATYTCSNCGETKVKTIEALGTNGVYFTNNKGWSTVCVYIYNSDADKLTPTWPGTAMTYVGTNSDGDGIYYYAYNINAYKYIIFNNGNNGQQTEDITVDRVTTNAYYCDGSSTPYGGGTWSKYSIPSAVCDTHTWNAEVTTPATSTTEGVRTYTCTVCGETYTEIIPMTGHSHNYSSEYSYSSAYHFHECLVSGCSAISDKDEHDFELVYENDKYYNVCSICGYIDEVTIAGLKIHYHRADNNYTLINSLWLWGDNLGANLYTMTQSDSFGRYYTVPYSSFAGNDSFGLIIKCQGADNWSAQDGTNKYFSLSDLKQDSDNYYHVYFVGGSEGVYSSIAESKGANISYFCIYQDSGSYFLKYGLAEASISFTVTRNGEELVSSGTIASDPKATDYGNTYLYYNLGTTFPTMNDIYELNVTFSDGKGSRKASMWDLYDLSSFNSVYGYNGQLGAIYSKSETTFKVWSPVATEMKLRIYDSGTPAYLGGSDSYTEYTMTGGSKASKGVWSYTINGDLSGKYYTYVVTNYLYKNAEVVDPYAKSTGVNGLRGMVVDFDSVNPDGWDDISTLDINPQNLVVYEAHIADLTSSSTWGGPSAYQKTFKGFAYEGTTYTKNGMTVTTGFDHIKELGVNAVQLLPIFDSANDEINPSFNWGYNPLNYNSLDGSYSTNPYDGYEKIREFKELVYKYNKAGITIIMDVVFNHVSDAAGSNFTHLVPGYYYRYTADGYLYNGSGCGNETASDRLMYRKFMVDSTEFWATEYKLGGFRFDLMGIHDVATMQALADNLHTKINSNIVVYGEPWAASSEDYVTAVLCNLSNYSTWGNFGSFNSTIRDAMFGQVGTGGSYGWASTTGIDSDNLYRIMNGSMGYMYDDRLNPVQYTVAYISCHDNYNVADHLETCGITGSAAVKASTLGHAIVLTSQGISFMQEGEEFLRTKDLNENSYNASYQVNDLDYSYKVTYNSMFQNFKKLVSLKTSGAITVPLSEISAKRNTIAYDQSNFSYFKYEIGDYIIMHHNGNGTKINMSGYTGYTVYLDTLGYMSGTITTAFDLNPYQTVILKKNS</sequence>
<evidence type="ECO:0000256" key="7">
    <source>
        <dbReference type="ARBA" id="ARBA00024062"/>
    </source>
</evidence>
<comment type="caution">
    <text evidence="12">The sequence shown here is derived from an EMBL/GenBank/DDBJ whole genome shotgun (WGS) entry which is preliminary data.</text>
</comment>
<dbReference type="Pfam" id="PF02922">
    <property type="entry name" value="CBM_48"/>
    <property type="match status" value="1"/>
</dbReference>
<dbReference type="SUPFAM" id="SSF51445">
    <property type="entry name" value="(Trans)glycosidases"/>
    <property type="match status" value="1"/>
</dbReference>
<keyword evidence="5" id="KW-0326">Glycosidase</keyword>
<comment type="similarity">
    <text evidence="1">Belongs to the glycosyl hydrolase 13 family.</text>
</comment>
<proteinExistence type="inferred from homology"/>
<evidence type="ECO:0000256" key="3">
    <source>
        <dbReference type="ARBA" id="ARBA00022801"/>
    </source>
</evidence>
<dbReference type="InterPro" id="IPR014756">
    <property type="entry name" value="Ig_E-set"/>
</dbReference>
<dbReference type="Proteomes" id="UP000266506">
    <property type="component" value="Unassembled WGS sequence"/>
</dbReference>
<dbReference type="InterPro" id="IPR013784">
    <property type="entry name" value="Carb-bd-like_fold"/>
</dbReference>
<dbReference type="GO" id="GO:0005975">
    <property type="term" value="P:carbohydrate metabolic process"/>
    <property type="evidence" value="ECO:0007669"/>
    <property type="project" value="InterPro"/>
</dbReference>